<feature type="region of interest" description="Disordered" evidence="7">
    <location>
        <begin position="1"/>
        <end position="33"/>
    </location>
</feature>
<gene>
    <name evidence="9" type="ORF">ACJ72_01292</name>
</gene>
<keyword evidence="6" id="KW-0862">Zinc</keyword>
<dbReference type="EMBL" id="LGUA01000084">
    <property type="protein sequence ID" value="OAX84349.1"/>
    <property type="molecule type" value="Genomic_DNA"/>
</dbReference>
<feature type="transmembrane region" description="Helical" evidence="8">
    <location>
        <begin position="162"/>
        <end position="180"/>
    </location>
</feature>
<evidence type="ECO:0000256" key="6">
    <source>
        <dbReference type="PIRSR" id="PIRSR604254-1"/>
    </source>
</evidence>
<accession>A0A1B7P5T6</accession>
<evidence type="ECO:0008006" key="11">
    <source>
        <dbReference type="Google" id="ProtNLM"/>
    </source>
</evidence>
<evidence type="ECO:0000256" key="4">
    <source>
        <dbReference type="ARBA" id="ARBA00022989"/>
    </source>
</evidence>
<keyword evidence="10" id="KW-1185">Reference proteome</keyword>
<keyword evidence="3 8" id="KW-0812">Transmembrane</keyword>
<keyword evidence="5 8" id="KW-0472">Membrane</keyword>
<dbReference type="Pfam" id="PF03006">
    <property type="entry name" value="HlyIII"/>
    <property type="match status" value="1"/>
</dbReference>
<dbReference type="GO" id="GO:0006882">
    <property type="term" value="P:intracellular zinc ion homeostasis"/>
    <property type="evidence" value="ECO:0007669"/>
    <property type="project" value="TreeGrafter"/>
</dbReference>
<comment type="similarity">
    <text evidence="2">Belongs to the ADIPOR family.</text>
</comment>
<dbReference type="GO" id="GO:0016020">
    <property type="term" value="C:membrane"/>
    <property type="evidence" value="ECO:0007669"/>
    <property type="project" value="UniProtKB-SubCell"/>
</dbReference>
<dbReference type="PANTHER" id="PTHR20855">
    <property type="entry name" value="ADIPOR/PROGESTIN RECEPTOR-RELATED"/>
    <property type="match status" value="1"/>
</dbReference>
<protein>
    <recommendedName>
        <fullName evidence="11">Hemolysin-III channel protein Izh2</fullName>
    </recommendedName>
</protein>
<evidence type="ECO:0000256" key="8">
    <source>
        <dbReference type="SAM" id="Phobius"/>
    </source>
</evidence>
<dbReference type="GO" id="GO:0046872">
    <property type="term" value="F:metal ion binding"/>
    <property type="evidence" value="ECO:0007669"/>
    <property type="project" value="UniProtKB-KW"/>
</dbReference>
<evidence type="ECO:0000256" key="1">
    <source>
        <dbReference type="ARBA" id="ARBA00004141"/>
    </source>
</evidence>
<feature type="transmembrane region" description="Helical" evidence="8">
    <location>
        <begin position="130"/>
        <end position="150"/>
    </location>
</feature>
<evidence type="ECO:0000313" key="10">
    <source>
        <dbReference type="Proteomes" id="UP000091918"/>
    </source>
</evidence>
<dbReference type="GO" id="GO:0038023">
    <property type="term" value="F:signaling receptor activity"/>
    <property type="evidence" value="ECO:0007669"/>
    <property type="project" value="TreeGrafter"/>
</dbReference>
<name>A0A1B7P5T6_9EURO</name>
<proteinExistence type="inferred from homology"/>
<feature type="transmembrane region" description="Helical" evidence="8">
    <location>
        <begin position="89"/>
        <end position="110"/>
    </location>
</feature>
<evidence type="ECO:0000256" key="5">
    <source>
        <dbReference type="ARBA" id="ARBA00023136"/>
    </source>
</evidence>
<dbReference type="OrthoDB" id="529367at2759"/>
<dbReference type="Proteomes" id="UP000091918">
    <property type="component" value="Unassembled WGS sequence"/>
</dbReference>
<comment type="caution">
    <text evidence="9">The sequence shown here is derived from an EMBL/GenBank/DDBJ whole genome shotgun (WGS) entry which is preliminary data.</text>
</comment>
<feature type="binding site" evidence="6">
    <location>
        <position position="292"/>
    </location>
    <ligand>
        <name>Zn(2+)</name>
        <dbReference type="ChEBI" id="CHEBI:29105"/>
    </ligand>
</feature>
<dbReference type="InterPro" id="IPR004254">
    <property type="entry name" value="AdipoR/HlyIII-related"/>
</dbReference>
<evidence type="ECO:0000313" key="9">
    <source>
        <dbReference type="EMBL" id="OAX84349.1"/>
    </source>
</evidence>
<keyword evidence="6" id="KW-0479">Metal-binding</keyword>
<organism evidence="9 10">
    <name type="scientific">Emergomyces africanus</name>
    <dbReference type="NCBI Taxonomy" id="1955775"/>
    <lineage>
        <taxon>Eukaryota</taxon>
        <taxon>Fungi</taxon>
        <taxon>Dikarya</taxon>
        <taxon>Ascomycota</taxon>
        <taxon>Pezizomycotina</taxon>
        <taxon>Eurotiomycetes</taxon>
        <taxon>Eurotiomycetidae</taxon>
        <taxon>Onygenales</taxon>
        <taxon>Ajellomycetaceae</taxon>
        <taxon>Emergomyces</taxon>
    </lineage>
</organism>
<keyword evidence="4 8" id="KW-1133">Transmembrane helix</keyword>
<comment type="subcellular location">
    <subcellularLocation>
        <location evidence="1">Membrane</location>
        <topology evidence="1">Multi-pass membrane protein</topology>
    </subcellularLocation>
</comment>
<dbReference type="AlphaFoldDB" id="A0A1B7P5T6"/>
<reference evidence="9 10" key="1">
    <citation type="submission" date="2015-07" db="EMBL/GenBank/DDBJ databases">
        <title>Emmonsia species relationships and genome sequence.</title>
        <authorList>
            <person name="Cuomo C.A."/>
            <person name="Schwartz I.S."/>
            <person name="Kenyon C."/>
            <person name="de Hoog G.S."/>
            <person name="Govender N.P."/>
            <person name="Botha A."/>
            <person name="Moreno L."/>
            <person name="de Vries M."/>
            <person name="Munoz J.F."/>
            <person name="Stielow J.B."/>
        </authorList>
    </citation>
    <scope>NUCLEOTIDE SEQUENCE [LARGE SCALE GENOMIC DNA]</scope>
    <source>
        <strain evidence="9 10">CBS 136260</strain>
    </source>
</reference>
<feature type="binding site" evidence="6">
    <location>
        <position position="296"/>
    </location>
    <ligand>
        <name>Zn(2+)</name>
        <dbReference type="ChEBI" id="CHEBI:29105"/>
    </ligand>
</feature>
<evidence type="ECO:0000256" key="3">
    <source>
        <dbReference type="ARBA" id="ARBA00022692"/>
    </source>
</evidence>
<dbReference type="PANTHER" id="PTHR20855:SF52">
    <property type="entry name" value="ADIPONECTIN RECEPTOR PROTEIN"/>
    <property type="match status" value="1"/>
</dbReference>
<sequence>MALYQRFSPAHSEGGERTGTGNAQKDLTSTSIPLKQQKSTVKHQLLRASELPSWYAHNAYLLTGYRPITGSVRLCIDSLRTLHNETVNIYSHLLPAVLALASNGLLHMYFHARYPNSTTLGLGHRLAVHAYLTTSVLCFGLSAAYHTLLCHSEEYAGLWGRMDYVAILLQTIGSFASGIYVSFNCEEGLRGVYWTMTLVLGSLSTIIVVSPRFQSSRWRMLRLATFVATGMSGLFPIIHGASIYPYAEWNSRLGLGYYLLEGLTLIIGTLFYATHFPESWMPEKFDIWGASHQIFHIFVVLSAGIHVWTLFSVLDWIDIDPRCVV</sequence>
<feature type="binding site" evidence="6">
    <location>
        <position position="146"/>
    </location>
    <ligand>
        <name>Zn(2+)</name>
        <dbReference type="ChEBI" id="CHEBI:29105"/>
    </ligand>
</feature>
<feature type="transmembrane region" description="Helical" evidence="8">
    <location>
        <begin position="223"/>
        <end position="243"/>
    </location>
</feature>
<dbReference type="STRING" id="1658172.A0A1B7P5T6"/>
<evidence type="ECO:0000256" key="2">
    <source>
        <dbReference type="ARBA" id="ARBA00007018"/>
    </source>
</evidence>
<evidence type="ECO:0000256" key="7">
    <source>
        <dbReference type="SAM" id="MobiDB-lite"/>
    </source>
</evidence>
<feature type="transmembrane region" description="Helical" evidence="8">
    <location>
        <begin position="294"/>
        <end position="317"/>
    </location>
</feature>
<feature type="transmembrane region" description="Helical" evidence="8">
    <location>
        <begin position="192"/>
        <end position="211"/>
    </location>
</feature>
<feature type="transmembrane region" description="Helical" evidence="8">
    <location>
        <begin position="255"/>
        <end position="273"/>
    </location>
</feature>
<feature type="compositionally biased region" description="Polar residues" evidence="7">
    <location>
        <begin position="19"/>
        <end position="33"/>
    </location>
</feature>